<dbReference type="Proteomes" id="UP000198856">
    <property type="component" value="Unassembled WGS sequence"/>
</dbReference>
<dbReference type="CDD" id="cd00075">
    <property type="entry name" value="HATPase"/>
    <property type="match status" value="1"/>
</dbReference>
<dbReference type="InterPro" id="IPR003018">
    <property type="entry name" value="GAF"/>
</dbReference>
<reference evidence="9 10" key="1">
    <citation type="submission" date="2016-10" db="EMBL/GenBank/DDBJ databases">
        <authorList>
            <person name="de Groot N.N."/>
        </authorList>
    </citation>
    <scope>NUCLEOTIDE SEQUENCE [LARGE SCALE GENOMIC DNA]</scope>
    <source>
        <strain evidence="9 10">IBRC-M10015</strain>
    </source>
</reference>
<dbReference type="Gene3D" id="3.30.565.10">
    <property type="entry name" value="Histidine kinase-like ATPase, C-terminal domain"/>
    <property type="match status" value="1"/>
</dbReference>
<proteinExistence type="predicted"/>
<dbReference type="PANTHER" id="PTHR43711:SF1">
    <property type="entry name" value="HISTIDINE KINASE 1"/>
    <property type="match status" value="1"/>
</dbReference>
<dbReference type="PROSITE" id="PS50109">
    <property type="entry name" value="HIS_KIN"/>
    <property type="match status" value="1"/>
</dbReference>
<dbReference type="SMART" id="SM00387">
    <property type="entry name" value="HATPase_c"/>
    <property type="match status" value="1"/>
</dbReference>
<dbReference type="SMART" id="SM00065">
    <property type="entry name" value="GAF"/>
    <property type="match status" value="2"/>
</dbReference>
<dbReference type="SUPFAM" id="SSF55785">
    <property type="entry name" value="PYP-like sensor domain (PAS domain)"/>
    <property type="match status" value="1"/>
</dbReference>
<dbReference type="OrthoDB" id="8127at2157"/>
<dbReference type="RefSeq" id="WP_092698989.1">
    <property type="nucleotide sequence ID" value="NZ_FNFC01000002.1"/>
</dbReference>
<dbReference type="SUPFAM" id="SSF55874">
    <property type="entry name" value="ATPase domain of HSP90 chaperone/DNA topoisomerase II/histidine kinase"/>
    <property type="match status" value="1"/>
</dbReference>
<accession>A0A1G8SQ37</accession>
<dbReference type="Gene3D" id="1.10.287.130">
    <property type="match status" value="1"/>
</dbReference>
<dbReference type="GO" id="GO:0000155">
    <property type="term" value="F:phosphorelay sensor kinase activity"/>
    <property type="evidence" value="ECO:0007669"/>
    <property type="project" value="InterPro"/>
</dbReference>
<dbReference type="SMART" id="SM00388">
    <property type="entry name" value="HisKA"/>
    <property type="match status" value="1"/>
</dbReference>
<gene>
    <name evidence="9" type="ORF">SAMN05216226_10270</name>
</gene>
<dbReference type="PANTHER" id="PTHR43711">
    <property type="entry name" value="TWO-COMPONENT HISTIDINE KINASE"/>
    <property type="match status" value="1"/>
</dbReference>
<dbReference type="InterPro" id="IPR036097">
    <property type="entry name" value="HisK_dim/P_sf"/>
</dbReference>
<evidence type="ECO:0000256" key="1">
    <source>
        <dbReference type="ARBA" id="ARBA00000085"/>
    </source>
</evidence>
<keyword evidence="3" id="KW-0597">Phosphoprotein</keyword>
<dbReference type="AlphaFoldDB" id="A0A1G8SQ37"/>
<feature type="domain" description="Histidine kinase" evidence="7">
    <location>
        <begin position="452"/>
        <end position="642"/>
    </location>
</feature>
<dbReference type="InterPro" id="IPR003661">
    <property type="entry name" value="HisK_dim/P_dom"/>
</dbReference>
<dbReference type="Pfam" id="PF13185">
    <property type="entry name" value="GAF_2"/>
    <property type="match status" value="2"/>
</dbReference>
<dbReference type="STRING" id="890420.SAMN05216226_10270"/>
<dbReference type="Gene3D" id="3.30.450.40">
    <property type="match status" value="2"/>
</dbReference>
<evidence type="ECO:0000256" key="6">
    <source>
        <dbReference type="ARBA" id="ARBA00023012"/>
    </source>
</evidence>
<dbReference type="PRINTS" id="PR00344">
    <property type="entry name" value="BCTRLSENSOR"/>
</dbReference>
<evidence type="ECO:0000256" key="2">
    <source>
        <dbReference type="ARBA" id="ARBA00012438"/>
    </source>
</evidence>
<feature type="domain" description="PAS" evidence="8">
    <location>
        <begin position="6"/>
        <end position="39"/>
    </location>
</feature>
<dbReference type="InterPro" id="IPR035965">
    <property type="entry name" value="PAS-like_dom_sf"/>
</dbReference>
<keyword evidence="4" id="KW-0808">Transferase</keyword>
<dbReference type="CDD" id="cd00082">
    <property type="entry name" value="HisKA"/>
    <property type="match status" value="1"/>
</dbReference>
<sequence length="648" mass="70928">MSVINDSRRFRTLVEQLALPVFVVDMTGTVTYVSPELTERVTPGGTDSESLVGEAVTQFVAEDDAEKLVGTEIPETVSVQFERRDGPNPKYDLLRVDGEVLGCPPPDAVENGAVARALEELHEATRELHRVETTGEALDIVIESAVGVLGFDRCLLCETGESAFRVRAASADCPYDPDETTLPLEAEPMRGVYRSGEPAVTGDTTQQAVGHPVVQSTVTIPVGTWGVFQAQSTAAEAFDGQDRRLAELLVGSLAAAIERLRREAQLRESTEAKERQRRQIEALHTVATEMKSCESRTEVYERTVEAVEEILSFDICTIDEAVGDTLVPKAVGSDMSLDDYYEETPIDKEDNLGSLTYRRGESFVVDDLHAAGYVPAQSRYRSALSLPLGDWGVFQIVAEDVGAFDETACRLAELLAEHTVAAIDRIDRETELRQRARELEQQNARLDEFASILSHDLRNPLNVASLRTEHAIETGETETLEPAREALDRMETIVEDMLTLARQGSAVDDPRPVSLTHLVDRCWSQVPTEGAVVRVTTDMTVEADSDRLCHLFENLFRNAVEHTPGEVTVEVGELSERAGFYVEDDGPGIDEGHRNKVFERGYTATEGGTGLGLAIVKDVADAHGWSIAVRAAETGGARFEVTGVDIPE</sequence>
<keyword evidence="6" id="KW-0902">Two-component regulatory system</keyword>
<dbReference type="InterPro" id="IPR000014">
    <property type="entry name" value="PAS"/>
</dbReference>
<dbReference type="EC" id="2.7.13.3" evidence="2"/>
<evidence type="ECO:0000256" key="3">
    <source>
        <dbReference type="ARBA" id="ARBA00022553"/>
    </source>
</evidence>
<evidence type="ECO:0000313" key="9">
    <source>
        <dbReference type="EMBL" id="SDJ30865.1"/>
    </source>
</evidence>
<evidence type="ECO:0000259" key="7">
    <source>
        <dbReference type="PROSITE" id="PS50109"/>
    </source>
</evidence>
<comment type="catalytic activity">
    <reaction evidence="1">
        <text>ATP + protein L-histidine = ADP + protein N-phospho-L-histidine.</text>
        <dbReference type="EC" id="2.7.13.3"/>
    </reaction>
</comment>
<dbReference type="InterPro" id="IPR029016">
    <property type="entry name" value="GAF-like_dom_sf"/>
</dbReference>
<organism evidence="9 10">
    <name type="scientific">Halovenus aranensis</name>
    <dbReference type="NCBI Taxonomy" id="890420"/>
    <lineage>
        <taxon>Archaea</taxon>
        <taxon>Methanobacteriati</taxon>
        <taxon>Methanobacteriota</taxon>
        <taxon>Stenosarchaea group</taxon>
        <taxon>Halobacteria</taxon>
        <taxon>Halobacteriales</taxon>
        <taxon>Haloarculaceae</taxon>
        <taxon>Halovenus</taxon>
    </lineage>
</organism>
<evidence type="ECO:0000256" key="5">
    <source>
        <dbReference type="ARBA" id="ARBA00022777"/>
    </source>
</evidence>
<dbReference type="Pfam" id="PF00512">
    <property type="entry name" value="HisKA"/>
    <property type="match status" value="1"/>
</dbReference>
<dbReference type="Gene3D" id="3.30.450.20">
    <property type="entry name" value="PAS domain"/>
    <property type="match status" value="1"/>
</dbReference>
<keyword evidence="5 9" id="KW-0418">Kinase</keyword>
<evidence type="ECO:0000313" key="10">
    <source>
        <dbReference type="Proteomes" id="UP000198856"/>
    </source>
</evidence>
<dbReference type="InterPro" id="IPR004358">
    <property type="entry name" value="Sig_transdc_His_kin-like_C"/>
</dbReference>
<evidence type="ECO:0000256" key="4">
    <source>
        <dbReference type="ARBA" id="ARBA00022679"/>
    </source>
</evidence>
<keyword evidence="10" id="KW-1185">Reference proteome</keyword>
<name>A0A1G8SQ37_9EURY</name>
<dbReference type="InterPro" id="IPR003594">
    <property type="entry name" value="HATPase_dom"/>
</dbReference>
<dbReference type="Pfam" id="PF02518">
    <property type="entry name" value="HATPase_c"/>
    <property type="match status" value="1"/>
</dbReference>
<dbReference type="InterPro" id="IPR005467">
    <property type="entry name" value="His_kinase_dom"/>
</dbReference>
<evidence type="ECO:0000259" key="8">
    <source>
        <dbReference type="PROSITE" id="PS50112"/>
    </source>
</evidence>
<dbReference type="EMBL" id="FNFC01000002">
    <property type="protein sequence ID" value="SDJ30865.1"/>
    <property type="molecule type" value="Genomic_DNA"/>
</dbReference>
<dbReference type="PROSITE" id="PS50112">
    <property type="entry name" value="PAS"/>
    <property type="match status" value="1"/>
</dbReference>
<dbReference type="SUPFAM" id="SSF55781">
    <property type="entry name" value="GAF domain-like"/>
    <property type="match status" value="2"/>
</dbReference>
<dbReference type="InterPro" id="IPR050736">
    <property type="entry name" value="Sensor_HK_Regulatory"/>
</dbReference>
<protein>
    <recommendedName>
        <fullName evidence="2">histidine kinase</fullName>
        <ecNumber evidence="2">2.7.13.3</ecNumber>
    </recommendedName>
</protein>
<dbReference type="InterPro" id="IPR036890">
    <property type="entry name" value="HATPase_C_sf"/>
</dbReference>
<dbReference type="SUPFAM" id="SSF47384">
    <property type="entry name" value="Homodimeric domain of signal transducing histidine kinase"/>
    <property type="match status" value="1"/>
</dbReference>